<evidence type="ECO:0000259" key="1">
    <source>
        <dbReference type="PROSITE" id="PS50146"/>
    </source>
</evidence>
<dbReference type="InterPro" id="IPR016064">
    <property type="entry name" value="NAD/diacylglycerol_kinase_sf"/>
</dbReference>
<dbReference type="InterPro" id="IPR017438">
    <property type="entry name" value="ATP-NAD_kinase_N"/>
</dbReference>
<comment type="caution">
    <text evidence="2">The sequence shown here is derived from an EMBL/GenBank/DDBJ whole genome shotgun (WGS) entry which is preliminary data.</text>
</comment>
<organism evidence="2 3">
    <name type="scientific">Candidatus Buchananbacteria bacterium RIFCSPHIGHO2_02_FULL_56_16</name>
    <dbReference type="NCBI Taxonomy" id="1797542"/>
    <lineage>
        <taxon>Bacteria</taxon>
        <taxon>Candidatus Buchananiibacteriota</taxon>
    </lineage>
</organism>
<dbReference type="Pfam" id="PF00781">
    <property type="entry name" value="DAGK_cat"/>
    <property type="match status" value="1"/>
</dbReference>
<dbReference type="STRING" id="1797542.A3J59_04920"/>
<proteinExistence type="predicted"/>
<dbReference type="AlphaFoldDB" id="A0A1G1YH46"/>
<evidence type="ECO:0000313" key="3">
    <source>
        <dbReference type="Proteomes" id="UP000177310"/>
    </source>
</evidence>
<dbReference type="EMBL" id="MHIL01000017">
    <property type="protein sequence ID" value="OGY51629.1"/>
    <property type="molecule type" value="Genomic_DNA"/>
</dbReference>
<dbReference type="GO" id="GO:0016301">
    <property type="term" value="F:kinase activity"/>
    <property type="evidence" value="ECO:0007669"/>
    <property type="project" value="InterPro"/>
</dbReference>
<feature type="domain" description="DAGKc" evidence="1">
    <location>
        <begin position="45"/>
        <end position="126"/>
    </location>
</feature>
<evidence type="ECO:0000313" key="2">
    <source>
        <dbReference type="EMBL" id="OGY51629.1"/>
    </source>
</evidence>
<dbReference type="InterPro" id="IPR001206">
    <property type="entry name" value="Diacylglycerol_kinase_cat_dom"/>
</dbReference>
<dbReference type="Gene3D" id="3.40.50.10330">
    <property type="entry name" value="Probable inorganic polyphosphate/atp-NAD kinase, domain 1"/>
    <property type="match status" value="1"/>
</dbReference>
<name>A0A1G1YH46_9BACT</name>
<protein>
    <recommendedName>
        <fullName evidence="1">DAGKc domain-containing protein</fullName>
    </recommendedName>
</protein>
<accession>A0A1G1YH46</accession>
<dbReference type="Proteomes" id="UP000177310">
    <property type="component" value="Unassembled WGS sequence"/>
</dbReference>
<dbReference type="SUPFAM" id="SSF111331">
    <property type="entry name" value="NAD kinase/diacylglycerol kinase-like"/>
    <property type="match status" value="1"/>
</dbReference>
<dbReference type="PROSITE" id="PS50146">
    <property type="entry name" value="DAGK"/>
    <property type="match status" value="1"/>
</dbReference>
<gene>
    <name evidence="2" type="ORF">A3J59_04920</name>
</gene>
<sequence>MYLYLYDSFLNKKKYNTVLARIETRLTDLGIGGKIFRLSPLRNVEELVADEIRGGTKTIVVVGNDKTLNQIVNISARHDCTIGLIPIGPDNTIARIIGIPESEAACNVLAARMVKKIDLGKINNVYFLSGLQLDGSAVTLHCENQYVITPPRPKSAITICNLRPLSITGLGIAYFNPEDGLLEVLVQPPASGLFKMRKGSIASQSVIPFKKLLITSRGSSTSVLTDGQQIIKTPASVEVAPRKLRLIVGKERRF</sequence>
<reference evidence="2 3" key="1">
    <citation type="journal article" date="2016" name="Nat. Commun.">
        <title>Thousands of microbial genomes shed light on interconnected biogeochemical processes in an aquifer system.</title>
        <authorList>
            <person name="Anantharaman K."/>
            <person name="Brown C.T."/>
            <person name="Hug L.A."/>
            <person name="Sharon I."/>
            <person name="Castelle C.J."/>
            <person name="Probst A.J."/>
            <person name="Thomas B.C."/>
            <person name="Singh A."/>
            <person name="Wilkins M.J."/>
            <person name="Karaoz U."/>
            <person name="Brodie E.L."/>
            <person name="Williams K.H."/>
            <person name="Hubbard S.S."/>
            <person name="Banfield J.F."/>
        </authorList>
    </citation>
    <scope>NUCLEOTIDE SEQUENCE [LARGE SCALE GENOMIC DNA]</scope>
</reference>